<dbReference type="PANTHER" id="PTHR35007:SF1">
    <property type="entry name" value="PILUS ASSEMBLY PROTEIN"/>
    <property type="match status" value="1"/>
</dbReference>
<feature type="transmembrane region" description="Helical" evidence="1">
    <location>
        <begin position="227"/>
        <end position="248"/>
    </location>
</feature>
<feature type="transmembrane region" description="Helical" evidence="1">
    <location>
        <begin position="68"/>
        <end position="87"/>
    </location>
</feature>
<evidence type="ECO:0000313" key="2">
    <source>
        <dbReference type="EMBL" id="MBD9698780.1"/>
    </source>
</evidence>
<proteinExistence type="predicted"/>
<evidence type="ECO:0000256" key="1">
    <source>
        <dbReference type="SAM" id="Phobius"/>
    </source>
</evidence>
<keyword evidence="1" id="KW-0812">Transmembrane</keyword>
<keyword evidence="1" id="KW-1133">Transmembrane helix</keyword>
<sequence length="282" mass="30269">MAARSPKLPQRRPSLISVPAYDYRVYHLTLAERLVYGLLALTVGGAIGYLFFGGLATDADGHATVATYVLNGIAVGVPAIFATRTFLRVRTEQIRATKVRTLETQFRDMLDSLSVSLASGGTVIQGFNAARSDMERQYAADAPIVQELNLIIAGFHNSIRVEDMLTDLGERSGSDDVASFANVFRIAYLRGADMKQAVQNTHVVISEKMAISAEIETSLVAGKNESFIMVAIPIVLVGILKSGGGGFADALRTPVGVMSTMAAVALFVAAYVMARKIMSIKF</sequence>
<gene>
    <name evidence="2" type="ORF">IGS67_04630</name>
</gene>
<keyword evidence="3" id="KW-1185">Reference proteome</keyword>
<name>A0ABR9DNU1_9MICO</name>
<keyword evidence="1" id="KW-0472">Membrane</keyword>
<dbReference type="Proteomes" id="UP000642107">
    <property type="component" value="Unassembled WGS sequence"/>
</dbReference>
<protein>
    <recommendedName>
        <fullName evidence="4">Tight adherence protein B</fullName>
    </recommendedName>
</protein>
<evidence type="ECO:0000313" key="3">
    <source>
        <dbReference type="Proteomes" id="UP000642107"/>
    </source>
</evidence>
<evidence type="ECO:0008006" key="4">
    <source>
        <dbReference type="Google" id="ProtNLM"/>
    </source>
</evidence>
<organism evidence="2 3">
    <name type="scientific">Flavimobilis rhizosphaerae</name>
    <dbReference type="NCBI Taxonomy" id="2775421"/>
    <lineage>
        <taxon>Bacteria</taxon>
        <taxon>Bacillati</taxon>
        <taxon>Actinomycetota</taxon>
        <taxon>Actinomycetes</taxon>
        <taxon>Micrococcales</taxon>
        <taxon>Jonesiaceae</taxon>
        <taxon>Flavimobilis</taxon>
    </lineage>
</organism>
<reference evidence="2 3" key="1">
    <citation type="submission" date="2020-09" db="EMBL/GenBank/DDBJ databases">
        <title>Flavimobilis rhizosphaerae sp. nov., isolated from rhizosphere soil of Spartina alterniflora.</title>
        <authorList>
            <person name="Hanqin C."/>
        </authorList>
    </citation>
    <scope>NUCLEOTIDE SEQUENCE [LARGE SCALE GENOMIC DNA]</scope>
    <source>
        <strain evidence="2 3">GY 10621</strain>
    </source>
</reference>
<accession>A0ABR9DNU1</accession>
<dbReference type="EMBL" id="JACZDF010000002">
    <property type="protein sequence ID" value="MBD9698780.1"/>
    <property type="molecule type" value="Genomic_DNA"/>
</dbReference>
<feature type="transmembrane region" description="Helical" evidence="1">
    <location>
        <begin position="34"/>
        <end position="56"/>
    </location>
</feature>
<dbReference type="RefSeq" id="WP_192278360.1">
    <property type="nucleotide sequence ID" value="NZ_JACZDF010000002.1"/>
</dbReference>
<feature type="transmembrane region" description="Helical" evidence="1">
    <location>
        <begin position="254"/>
        <end position="274"/>
    </location>
</feature>
<comment type="caution">
    <text evidence="2">The sequence shown here is derived from an EMBL/GenBank/DDBJ whole genome shotgun (WGS) entry which is preliminary data.</text>
</comment>
<dbReference type="PANTHER" id="PTHR35007">
    <property type="entry name" value="INTEGRAL MEMBRANE PROTEIN-RELATED"/>
    <property type="match status" value="1"/>
</dbReference>